<protein>
    <recommendedName>
        <fullName evidence="3">U-box domain-containing protein</fullName>
    </recommendedName>
</protein>
<evidence type="ECO:0008006" key="3">
    <source>
        <dbReference type="Google" id="ProtNLM"/>
    </source>
</evidence>
<evidence type="ECO:0000313" key="1">
    <source>
        <dbReference type="EMBL" id="KAK4276205.1"/>
    </source>
</evidence>
<dbReference type="EMBL" id="JAWXYG010000004">
    <property type="protein sequence ID" value="KAK4276205.1"/>
    <property type="molecule type" value="Genomic_DNA"/>
</dbReference>
<name>A0AAE1MT72_9FABA</name>
<dbReference type="AlphaFoldDB" id="A0AAE1MT72"/>
<organism evidence="1 2">
    <name type="scientific">Acacia crassicarpa</name>
    <name type="common">northern wattle</name>
    <dbReference type="NCBI Taxonomy" id="499986"/>
    <lineage>
        <taxon>Eukaryota</taxon>
        <taxon>Viridiplantae</taxon>
        <taxon>Streptophyta</taxon>
        <taxon>Embryophyta</taxon>
        <taxon>Tracheophyta</taxon>
        <taxon>Spermatophyta</taxon>
        <taxon>Magnoliopsida</taxon>
        <taxon>eudicotyledons</taxon>
        <taxon>Gunneridae</taxon>
        <taxon>Pentapetalae</taxon>
        <taxon>rosids</taxon>
        <taxon>fabids</taxon>
        <taxon>Fabales</taxon>
        <taxon>Fabaceae</taxon>
        <taxon>Caesalpinioideae</taxon>
        <taxon>mimosoid clade</taxon>
        <taxon>Acacieae</taxon>
        <taxon>Acacia</taxon>
    </lineage>
</organism>
<evidence type="ECO:0000313" key="2">
    <source>
        <dbReference type="Proteomes" id="UP001293593"/>
    </source>
</evidence>
<keyword evidence="2" id="KW-1185">Reference proteome</keyword>
<gene>
    <name evidence="1" type="ORF">QN277_019176</name>
</gene>
<proteinExistence type="predicted"/>
<accession>A0AAE1MT72</accession>
<sequence length="117" mass="13164">MGGNGRPNWKISFHHNCSSSKLQPKQPPIEFPCPISESLIISRSTTDFPTVIPNLALKSTISNWCVKSDVEKPHPLEYSMAQESRVRINGLSRDSATSHDSSHLLLLFVFSCRNQRE</sequence>
<reference evidence="1" key="1">
    <citation type="submission" date="2023-10" db="EMBL/GenBank/DDBJ databases">
        <title>Chromosome-level genome of the transformable northern wattle, Acacia crassicarpa.</title>
        <authorList>
            <person name="Massaro I."/>
            <person name="Sinha N.R."/>
            <person name="Poethig S."/>
            <person name="Leichty A.R."/>
        </authorList>
    </citation>
    <scope>NUCLEOTIDE SEQUENCE</scope>
    <source>
        <strain evidence="1">Acra3RX</strain>
        <tissue evidence="1">Leaf</tissue>
    </source>
</reference>
<comment type="caution">
    <text evidence="1">The sequence shown here is derived from an EMBL/GenBank/DDBJ whole genome shotgun (WGS) entry which is preliminary data.</text>
</comment>
<dbReference type="Proteomes" id="UP001293593">
    <property type="component" value="Unassembled WGS sequence"/>
</dbReference>